<reference evidence="2" key="1">
    <citation type="submission" date="2017-11" db="EMBL/GenBank/DDBJ databases">
        <title>The draft genome sequence of Chromatocurvus sp. F02.</title>
        <authorList>
            <person name="Du Z.-J."/>
            <person name="Chang Y.-Q."/>
        </authorList>
    </citation>
    <scope>NUCLEOTIDE SEQUENCE [LARGE SCALE GENOMIC DNA]</scope>
    <source>
        <strain evidence="2">F02</strain>
    </source>
</reference>
<dbReference type="Gene3D" id="3.10.450.50">
    <property type="match status" value="2"/>
</dbReference>
<dbReference type="EMBL" id="PKLZ01000013">
    <property type="protein sequence ID" value="PLW81423.1"/>
    <property type="molecule type" value="Genomic_DNA"/>
</dbReference>
<dbReference type="PANTHER" id="PTHR38436">
    <property type="entry name" value="POLYKETIDE CYCLASE SNOAL-LIKE DOMAIN"/>
    <property type="match status" value="1"/>
</dbReference>
<evidence type="ECO:0000313" key="2">
    <source>
        <dbReference type="Proteomes" id="UP000234845"/>
    </source>
</evidence>
<name>A0A2N5XZ64_9GAMM</name>
<gene>
    <name evidence="1" type="ORF">CWI75_15445</name>
</gene>
<dbReference type="GO" id="GO:0030638">
    <property type="term" value="P:polyketide metabolic process"/>
    <property type="evidence" value="ECO:0007669"/>
    <property type="project" value="InterPro"/>
</dbReference>
<dbReference type="Proteomes" id="UP000234845">
    <property type="component" value="Unassembled WGS sequence"/>
</dbReference>
<dbReference type="InterPro" id="IPR009959">
    <property type="entry name" value="Cyclase_SnoaL-like"/>
</dbReference>
<protein>
    <submittedName>
        <fullName evidence="1">Polyketide cyclase</fullName>
    </submittedName>
</protein>
<dbReference type="PANTHER" id="PTHR38436:SF1">
    <property type="entry name" value="ESTER CYCLASE"/>
    <property type="match status" value="1"/>
</dbReference>
<keyword evidence="2" id="KW-1185">Reference proteome</keyword>
<accession>A0A2N5XZ64</accession>
<dbReference type="InterPro" id="IPR032710">
    <property type="entry name" value="NTF2-like_dom_sf"/>
</dbReference>
<sequence>MTQLQQAKSTVLAYFSAMESATSQSVAGILQRHLSADIDWYGSYPFNQLKGPGAVATGFWEPLLRAFSSLQRRQDIFMAGVNEVSGDVWTMSMGHFMGLFDSEWLGIRPHGKTAMLRYAEFNCVDPASGKIVKTGMFCDIIALMQQVGLNPLPAQTGASFLCPGPRTHDGILLQPQAEEEGTKTLELLNRMIDDLNQLNLSGENNCPPDYLERTWSRDMVWYGPAGIGAAYTIPRYQQQHQYPFREGLGDKVYNGHVCRFAEGNYACFFGWPNLSHTPTGGFMGLPGGQRTDMRVVDVYRRDGDKLLENWVLIDILYWLKLQGLDVLERMRSIENPS</sequence>
<dbReference type="OrthoDB" id="1948945at2"/>
<organism evidence="1 2">
    <name type="scientific">Kineobactrum sediminis</name>
    <dbReference type="NCBI Taxonomy" id="1905677"/>
    <lineage>
        <taxon>Bacteria</taxon>
        <taxon>Pseudomonadati</taxon>
        <taxon>Pseudomonadota</taxon>
        <taxon>Gammaproteobacteria</taxon>
        <taxon>Cellvibrionales</taxon>
        <taxon>Halieaceae</taxon>
        <taxon>Kineobactrum</taxon>
    </lineage>
</organism>
<dbReference type="AlphaFoldDB" id="A0A2N5XZ64"/>
<proteinExistence type="predicted"/>
<comment type="caution">
    <text evidence="1">The sequence shown here is derived from an EMBL/GenBank/DDBJ whole genome shotgun (WGS) entry which is preliminary data.</text>
</comment>
<dbReference type="SUPFAM" id="SSF54427">
    <property type="entry name" value="NTF2-like"/>
    <property type="match status" value="2"/>
</dbReference>
<evidence type="ECO:0000313" key="1">
    <source>
        <dbReference type="EMBL" id="PLW81423.1"/>
    </source>
</evidence>
<dbReference type="RefSeq" id="WP_101522429.1">
    <property type="nucleotide sequence ID" value="NZ_PKLZ01000013.1"/>
</dbReference>